<comment type="caution">
    <text evidence="2">The sequence shown here is derived from an EMBL/GenBank/DDBJ whole genome shotgun (WGS) entry which is preliminary data.</text>
</comment>
<sequence>MHSATLDDVFMALTGHTAEGESRTAEGESHEGEGESRDATGEKETAGV</sequence>
<dbReference type="RefSeq" id="WP_185929780.1">
    <property type="nucleotide sequence ID" value="NZ_CP108856.1"/>
</dbReference>
<gene>
    <name evidence="2" type="ORF">V2K49_37610</name>
</gene>
<proteinExistence type="predicted"/>
<organism evidence="2 3">
    <name type="scientific">Streptomyces antimycoticus</name>
    <dbReference type="NCBI Taxonomy" id="68175"/>
    <lineage>
        <taxon>Bacteria</taxon>
        <taxon>Bacillati</taxon>
        <taxon>Actinomycetota</taxon>
        <taxon>Actinomycetes</taxon>
        <taxon>Kitasatosporales</taxon>
        <taxon>Streptomycetaceae</taxon>
        <taxon>Streptomyces</taxon>
        <taxon>Streptomyces violaceusniger group</taxon>
    </lineage>
</organism>
<name>A0ABD5JJV5_9ACTN</name>
<accession>A0ABD5JJV5</accession>
<evidence type="ECO:0000256" key="1">
    <source>
        <dbReference type="SAM" id="MobiDB-lite"/>
    </source>
</evidence>
<dbReference type="AlphaFoldDB" id="A0ABD5JJV5"/>
<feature type="region of interest" description="Disordered" evidence="1">
    <location>
        <begin position="1"/>
        <end position="48"/>
    </location>
</feature>
<evidence type="ECO:0000313" key="2">
    <source>
        <dbReference type="EMBL" id="MEE4588718.1"/>
    </source>
</evidence>
<feature type="compositionally biased region" description="Basic and acidic residues" evidence="1">
    <location>
        <begin position="18"/>
        <end position="48"/>
    </location>
</feature>
<reference evidence="2 3" key="1">
    <citation type="submission" date="2023-11" db="EMBL/GenBank/DDBJ databases">
        <title>30 novel species of actinomycetes from the DSMZ collection.</title>
        <authorList>
            <person name="Nouioui I."/>
        </authorList>
    </citation>
    <scope>NUCLEOTIDE SEQUENCE [LARGE SCALE GENOMIC DNA]</scope>
    <source>
        <strain evidence="2 3">DSM 41602</strain>
    </source>
</reference>
<dbReference type="GeneID" id="97433044"/>
<dbReference type="Proteomes" id="UP001354649">
    <property type="component" value="Unassembled WGS sequence"/>
</dbReference>
<protein>
    <recommendedName>
        <fullName evidence="4">ABC transporter ATP-binding protein</fullName>
    </recommendedName>
</protein>
<evidence type="ECO:0008006" key="4">
    <source>
        <dbReference type="Google" id="ProtNLM"/>
    </source>
</evidence>
<evidence type="ECO:0000313" key="3">
    <source>
        <dbReference type="Proteomes" id="UP001354649"/>
    </source>
</evidence>
<dbReference type="EMBL" id="JAZBJQ010000037">
    <property type="protein sequence ID" value="MEE4588718.1"/>
    <property type="molecule type" value="Genomic_DNA"/>
</dbReference>